<comment type="subunit">
    <text evidence="15">F-type ATPases have 2 components, F(1) - the catalytic core - and F(0) - the membrane proton channel. F(1) has five subunits: alpha(3), beta(3), gamma(1), delta(1), epsilon(1). F(0) has three main subunits: a(1), b(2) and c(10-14). The alpha and beta chains form an alternating ring which encloses part of the gamma chain. F(1) is attached to F(0) by a central stalk formed by the gamma and epsilon chains, while a peripheral stalk is formed by the delta and b chains.</text>
</comment>
<dbReference type="PANTHER" id="PTHR33445">
    <property type="entry name" value="ATP SYNTHASE SUBUNIT B', CHLOROPLASTIC"/>
    <property type="match status" value="1"/>
</dbReference>
<sequence length="161" mass="17477">MDINLTFIIQGLAFFAVAWLVMKYGWPHIMAAIEERQRKIAEGLAAADNAQKNLAQAEEKVADELKAARAKANEIIEQAHQRANQIVDAAKAEAIAEGDRQKALVEAEIAASANRAREDLRRQVSSLAVAGAEKLLRREIDANAHKALLDELASELAGKAA</sequence>
<evidence type="ECO:0000256" key="1">
    <source>
        <dbReference type="ARBA" id="ARBA00005513"/>
    </source>
</evidence>
<evidence type="ECO:0000256" key="12">
    <source>
        <dbReference type="ARBA" id="ARBA00025614"/>
    </source>
</evidence>
<evidence type="ECO:0000256" key="7">
    <source>
        <dbReference type="ARBA" id="ARBA00022989"/>
    </source>
</evidence>
<comment type="function">
    <text evidence="12">Component of the F(0) channel, it forms part of the peripheral stalk, linking F(1) to F(0). The b'-subunit is a diverged and duplicated form of b found in plants and photosynthetic bacteria.</text>
</comment>
<dbReference type="Gene3D" id="6.10.250.1580">
    <property type="match status" value="1"/>
</dbReference>
<comment type="subcellular location">
    <subcellularLocation>
        <location evidence="15">Cell membrane</location>
        <topology evidence="15">Single-pass membrane protein</topology>
    </subcellularLocation>
    <subcellularLocation>
        <location evidence="14">Endomembrane system</location>
        <topology evidence="14">Single-pass membrane protein</topology>
    </subcellularLocation>
</comment>
<dbReference type="InterPro" id="IPR028987">
    <property type="entry name" value="ATP_synth_B-like_membr_sf"/>
</dbReference>
<comment type="subunit">
    <text evidence="13">F-type ATPases have 2 components, F(1) - the catalytic core - and F(0) - the membrane proton channel. F(1) has five subunits: alpha(3), beta(3), gamma(1), delta(1), epsilon(1). F(0) has four main subunits: a(1), b(2) and c(10-14). The alpha and beta chains form an alternating ring which encloses part of the gamma chain. F(1) is attached to F(0) by a central stalk formed by the gamma and epsilon chains, while a peripheral stalk is formed by the delta and b chains.</text>
</comment>
<accession>A0A5C5U9H5</accession>
<keyword evidence="2 15" id="KW-0813">Transport</keyword>
<evidence type="ECO:0000256" key="17">
    <source>
        <dbReference type="SAM" id="Coils"/>
    </source>
</evidence>
<keyword evidence="7 15" id="KW-1133">Transmembrane helix</keyword>
<comment type="function">
    <text evidence="11 15">F(1)F(0) ATP synthase produces ATP from ADP in the presence of a proton or sodium gradient. F-type ATPases consist of two structural domains, F(1) containing the extramembraneous catalytic core and F(0) containing the membrane proton channel, linked together by a central stalk and a peripheral stalk. During catalysis, ATP synthesis in the catalytic domain of F(1) is coupled via a rotary mechanism of the central stalk subunits to proton translocation.</text>
</comment>
<evidence type="ECO:0000256" key="13">
    <source>
        <dbReference type="ARBA" id="ARBA00026054"/>
    </source>
</evidence>
<protein>
    <recommendedName>
        <fullName evidence="15">ATP synthase subunit b</fullName>
    </recommendedName>
    <alternativeName>
        <fullName evidence="15">ATP synthase F(0) sector subunit b</fullName>
    </alternativeName>
    <alternativeName>
        <fullName evidence="15">ATPase subunit I</fullName>
    </alternativeName>
    <alternativeName>
        <fullName evidence="15">F-type ATPase subunit b</fullName>
        <shortName evidence="15">F-ATPase subunit b</shortName>
    </alternativeName>
</protein>
<dbReference type="Proteomes" id="UP000319980">
    <property type="component" value="Unassembled WGS sequence"/>
</dbReference>
<evidence type="ECO:0000256" key="9">
    <source>
        <dbReference type="ARBA" id="ARBA00023136"/>
    </source>
</evidence>
<keyword evidence="4 15" id="KW-0138">CF(0)</keyword>
<evidence type="ECO:0000256" key="8">
    <source>
        <dbReference type="ARBA" id="ARBA00023065"/>
    </source>
</evidence>
<keyword evidence="5 15" id="KW-0812">Transmembrane</keyword>
<dbReference type="PANTHER" id="PTHR33445:SF1">
    <property type="entry name" value="ATP SYNTHASE SUBUNIT B"/>
    <property type="match status" value="1"/>
</dbReference>
<dbReference type="SUPFAM" id="SSF81573">
    <property type="entry name" value="F1F0 ATP synthase subunit B, membrane domain"/>
    <property type="match status" value="1"/>
</dbReference>
<dbReference type="Pfam" id="PF00430">
    <property type="entry name" value="ATP-synt_B"/>
    <property type="match status" value="1"/>
</dbReference>
<evidence type="ECO:0000256" key="4">
    <source>
        <dbReference type="ARBA" id="ARBA00022547"/>
    </source>
</evidence>
<evidence type="ECO:0000256" key="10">
    <source>
        <dbReference type="ARBA" id="ARBA00023310"/>
    </source>
</evidence>
<dbReference type="AlphaFoldDB" id="A0A5C5U9H5"/>
<reference evidence="18 19" key="1">
    <citation type="journal article" date="2008" name="Int. J. Syst. Evol. Microbiol.">
        <title>Luteimonas marina sp. nov., isolated from seawater.</title>
        <authorList>
            <person name="Baik K.S."/>
            <person name="Park S.C."/>
            <person name="Kim M.S."/>
            <person name="Kim E.M."/>
            <person name="Park C."/>
            <person name="Chun J."/>
            <person name="Seong C.N."/>
        </authorList>
    </citation>
    <scope>NUCLEOTIDE SEQUENCE [LARGE SCALE GENOMIC DNA]</scope>
    <source>
        <strain evidence="18 19">FR1330</strain>
    </source>
</reference>
<dbReference type="InterPro" id="IPR005864">
    <property type="entry name" value="ATP_synth_F0_bsu_bac"/>
</dbReference>
<evidence type="ECO:0000256" key="3">
    <source>
        <dbReference type="ARBA" id="ARBA00022475"/>
    </source>
</evidence>
<keyword evidence="17" id="KW-0175">Coiled coil</keyword>
<feature type="coiled-coil region" evidence="17">
    <location>
        <begin position="40"/>
        <end position="93"/>
    </location>
</feature>
<dbReference type="GO" id="GO:0046933">
    <property type="term" value="F:proton-transporting ATP synthase activity, rotational mechanism"/>
    <property type="evidence" value="ECO:0007669"/>
    <property type="project" value="UniProtKB-UniRule"/>
</dbReference>
<keyword evidence="8 15" id="KW-0406">Ion transport</keyword>
<dbReference type="NCBIfam" id="NF004411">
    <property type="entry name" value="PRK05759.1-2"/>
    <property type="match status" value="1"/>
</dbReference>
<evidence type="ECO:0000256" key="2">
    <source>
        <dbReference type="ARBA" id="ARBA00022448"/>
    </source>
</evidence>
<name>A0A5C5U9H5_9GAMM</name>
<keyword evidence="9 15" id="KW-0472">Membrane</keyword>
<keyword evidence="19" id="KW-1185">Reference proteome</keyword>
<dbReference type="RefSeq" id="WP_146386025.1">
    <property type="nucleotide sequence ID" value="NZ_VOHK01000002.1"/>
</dbReference>
<dbReference type="NCBIfam" id="TIGR01144">
    <property type="entry name" value="ATP_synt_b"/>
    <property type="match status" value="1"/>
</dbReference>
<proteinExistence type="inferred from homology"/>
<dbReference type="InterPro" id="IPR002146">
    <property type="entry name" value="ATP_synth_b/b'su_bac/chlpt"/>
</dbReference>
<evidence type="ECO:0000256" key="11">
    <source>
        <dbReference type="ARBA" id="ARBA00025198"/>
    </source>
</evidence>
<dbReference type="GO" id="GO:0046961">
    <property type="term" value="F:proton-transporting ATPase activity, rotational mechanism"/>
    <property type="evidence" value="ECO:0007669"/>
    <property type="project" value="TreeGrafter"/>
</dbReference>
<feature type="transmembrane region" description="Helical" evidence="15">
    <location>
        <begin position="6"/>
        <end position="26"/>
    </location>
</feature>
<comment type="similarity">
    <text evidence="1 15 16">Belongs to the ATPase B chain family.</text>
</comment>
<evidence type="ECO:0000256" key="15">
    <source>
        <dbReference type="HAMAP-Rule" id="MF_01398"/>
    </source>
</evidence>
<dbReference type="InterPro" id="IPR050059">
    <property type="entry name" value="ATP_synthase_B_chain"/>
</dbReference>
<dbReference type="HAMAP" id="MF_01398">
    <property type="entry name" value="ATP_synth_b_bprime"/>
    <property type="match status" value="1"/>
</dbReference>
<evidence type="ECO:0000256" key="14">
    <source>
        <dbReference type="ARBA" id="ARBA00037847"/>
    </source>
</evidence>
<keyword evidence="10 15" id="KW-0066">ATP synthesis</keyword>
<dbReference type="GO" id="GO:0012505">
    <property type="term" value="C:endomembrane system"/>
    <property type="evidence" value="ECO:0007669"/>
    <property type="project" value="UniProtKB-SubCell"/>
</dbReference>
<dbReference type="EMBL" id="VOHK01000002">
    <property type="protein sequence ID" value="TWT22559.1"/>
    <property type="molecule type" value="Genomic_DNA"/>
</dbReference>
<evidence type="ECO:0000256" key="6">
    <source>
        <dbReference type="ARBA" id="ARBA00022781"/>
    </source>
</evidence>
<dbReference type="GO" id="GO:0045259">
    <property type="term" value="C:proton-transporting ATP synthase complex"/>
    <property type="evidence" value="ECO:0007669"/>
    <property type="project" value="UniProtKB-KW"/>
</dbReference>
<comment type="caution">
    <text evidence="18">The sequence shown here is derived from an EMBL/GenBank/DDBJ whole genome shotgun (WGS) entry which is preliminary data.</text>
</comment>
<organism evidence="18 19">
    <name type="scientific">Luteimonas marina</name>
    <dbReference type="NCBI Taxonomy" id="488485"/>
    <lineage>
        <taxon>Bacteria</taxon>
        <taxon>Pseudomonadati</taxon>
        <taxon>Pseudomonadota</taxon>
        <taxon>Gammaproteobacteria</taxon>
        <taxon>Lysobacterales</taxon>
        <taxon>Lysobacteraceae</taxon>
        <taxon>Luteimonas</taxon>
    </lineage>
</organism>
<evidence type="ECO:0000256" key="16">
    <source>
        <dbReference type="RuleBase" id="RU003848"/>
    </source>
</evidence>
<keyword evidence="6 15" id="KW-0375">Hydrogen ion transport</keyword>
<evidence type="ECO:0000313" key="18">
    <source>
        <dbReference type="EMBL" id="TWT22559.1"/>
    </source>
</evidence>
<dbReference type="CDD" id="cd06503">
    <property type="entry name" value="ATP-synt_Fo_b"/>
    <property type="match status" value="1"/>
</dbReference>
<dbReference type="OrthoDB" id="9788020at2"/>
<gene>
    <name evidence="15" type="primary">atpF</name>
    <name evidence="18" type="ORF">FQY83_05955</name>
</gene>
<keyword evidence="3 15" id="KW-1003">Cell membrane</keyword>
<evidence type="ECO:0000256" key="5">
    <source>
        <dbReference type="ARBA" id="ARBA00022692"/>
    </source>
</evidence>
<dbReference type="GO" id="GO:0005886">
    <property type="term" value="C:plasma membrane"/>
    <property type="evidence" value="ECO:0007669"/>
    <property type="project" value="UniProtKB-SubCell"/>
</dbReference>
<evidence type="ECO:0000313" key="19">
    <source>
        <dbReference type="Proteomes" id="UP000319980"/>
    </source>
</evidence>